<organism evidence="1 2">
    <name type="scientific">Candidatus Schekmanbacteria bacterium GWA2_38_11</name>
    <dbReference type="NCBI Taxonomy" id="1817876"/>
    <lineage>
        <taxon>Bacteria</taxon>
        <taxon>Candidatus Schekmaniibacteriota</taxon>
    </lineage>
</organism>
<accession>A0A1F7REJ1</accession>
<protein>
    <submittedName>
        <fullName evidence="1">Uncharacterized protein</fullName>
    </submittedName>
</protein>
<sequence length="80" mass="9013">MGNLIFKDNTQAMYNKILELAPKPFKAMTKQQMDQTLVETFGENGEVTEDKFIEIVKAKIPKAFIQVALNALEPLISKTP</sequence>
<proteinExistence type="predicted"/>
<dbReference type="EMBL" id="MGDB01000119">
    <property type="protein sequence ID" value="OGL39397.1"/>
    <property type="molecule type" value="Genomic_DNA"/>
</dbReference>
<evidence type="ECO:0000313" key="2">
    <source>
        <dbReference type="Proteomes" id="UP000178526"/>
    </source>
</evidence>
<evidence type="ECO:0000313" key="1">
    <source>
        <dbReference type="EMBL" id="OGL39397.1"/>
    </source>
</evidence>
<dbReference type="AlphaFoldDB" id="A0A1F7REJ1"/>
<gene>
    <name evidence="1" type="ORF">A2042_05810</name>
</gene>
<name>A0A1F7REJ1_9BACT</name>
<comment type="caution">
    <text evidence="1">The sequence shown here is derived from an EMBL/GenBank/DDBJ whole genome shotgun (WGS) entry which is preliminary data.</text>
</comment>
<dbReference type="Proteomes" id="UP000178526">
    <property type="component" value="Unassembled WGS sequence"/>
</dbReference>
<reference evidence="1 2" key="1">
    <citation type="journal article" date="2016" name="Nat. Commun.">
        <title>Thousands of microbial genomes shed light on interconnected biogeochemical processes in an aquifer system.</title>
        <authorList>
            <person name="Anantharaman K."/>
            <person name="Brown C.T."/>
            <person name="Hug L.A."/>
            <person name="Sharon I."/>
            <person name="Castelle C.J."/>
            <person name="Probst A.J."/>
            <person name="Thomas B.C."/>
            <person name="Singh A."/>
            <person name="Wilkins M.J."/>
            <person name="Karaoz U."/>
            <person name="Brodie E.L."/>
            <person name="Williams K.H."/>
            <person name="Hubbard S.S."/>
            <person name="Banfield J.F."/>
        </authorList>
    </citation>
    <scope>NUCLEOTIDE SEQUENCE [LARGE SCALE GENOMIC DNA]</scope>
</reference>